<keyword evidence="3" id="KW-0949">S-adenosyl-L-methionine</keyword>
<keyword evidence="2" id="KW-0004">4Fe-4S</keyword>
<reference evidence="9" key="1">
    <citation type="submission" date="2020-06" db="EMBL/GenBank/DDBJ databases">
        <title>Draft genomic sequence of Geomonas sp. Red330.</title>
        <authorList>
            <person name="Itoh H."/>
            <person name="Zhenxing X."/>
            <person name="Ushijima N."/>
            <person name="Masuda Y."/>
            <person name="Shiratori Y."/>
            <person name="Senoo K."/>
        </authorList>
    </citation>
    <scope>NUCLEOTIDE SEQUENCE [LARGE SCALE GENOMIC DNA]</scope>
    <source>
        <strain evidence="9">Red330</strain>
    </source>
</reference>
<evidence type="ECO:0000256" key="3">
    <source>
        <dbReference type="ARBA" id="ARBA00022691"/>
    </source>
</evidence>
<dbReference type="SFLD" id="SFLDG01067">
    <property type="entry name" value="SPASM/twitch_domain_containing"/>
    <property type="match status" value="1"/>
</dbReference>
<dbReference type="SFLD" id="SFLDG01386">
    <property type="entry name" value="main_SPASM_domain-containing"/>
    <property type="match status" value="1"/>
</dbReference>
<dbReference type="AlphaFoldDB" id="A0A6V8MHT8"/>
<dbReference type="PANTHER" id="PTHR43787:SF3">
    <property type="entry name" value="ARYLSULFATASE REGULATORY PROTEIN"/>
    <property type="match status" value="1"/>
</dbReference>
<dbReference type="InterPro" id="IPR058240">
    <property type="entry name" value="rSAM_sf"/>
</dbReference>
<evidence type="ECO:0000256" key="4">
    <source>
        <dbReference type="ARBA" id="ARBA00022723"/>
    </source>
</evidence>
<dbReference type="NCBIfam" id="TIGR04085">
    <property type="entry name" value="rSAM_more_4Fe4S"/>
    <property type="match status" value="1"/>
</dbReference>
<dbReference type="InterPro" id="IPR023885">
    <property type="entry name" value="4Fe4S-binding_SPASM_dom"/>
</dbReference>
<dbReference type="Pfam" id="PF04055">
    <property type="entry name" value="Radical_SAM"/>
    <property type="match status" value="1"/>
</dbReference>
<keyword evidence="5" id="KW-0408">Iron</keyword>
<keyword evidence="4" id="KW-0479">Metal-binding</keyword>
<evidence type="ECO:0000256" key="6">
    <source>
        <dbReference type="ARBA" id="ARBA00023014"/>
    </source>
</evidence>
<accession>A0A6V8MHT8</accession>
<dbReference type="InterPro" id="IPR013785">
    <property type="entry name" value="Aldolase_TIM"/>
</dbReference>
<keyword evidence="6" id="KW-0411">Iron-sulfur</keyword>
<dbReference type="Proteomes" id="UP000556026">
    <property type="component" value="Unassembled WGS sequence"/>
</dbReference>
<comment type="caution">
    <text evidence="8">The sequence shown here is derived from an EMBL/GenBank/DDBJ whole genome shotgun (WGS) entry which is preliminary data.</text>
</comment>
<dbReference type="InterPro" id="IPR026322">
    <property type="entry name" value="Geopep_mat_rSAM"/>
</dbReference>
<name>A0A6V8MHT8_9BACT</name>
<dbReference type="GO" id="GO:0016491">
    <property type="term" value="F:oxidoreductase activity"/>
    <property type="evidence" value="ECO:0007669"/>
    <property type="project" value="InterPro"/>
</dbReference>
<proteinExistence type="predicted"/>
<dbReference type="PANTHER" id="PTHR43787">
    <property type="entry name" value="FEMO COFACTOR BIOSYNTHESIS PROTEIN NIFB-RELATED"/>
    <property type="match status" value="1"/>
</dbReference>
<dbReference type="SFLD" id="SFLDG01384">
    <property type="entry name" value="thioether_bond_formation_requi"/>
    <property type="match status" value="1"/>
</dbReference>
<dbReference type="InterPro" id="IPR007197">
    <property type="entry name" value="rSAM"/>
</dbReference>
<evidence type="ECO:0000259" key="7">
    <source>
        <dbReference type="PROSITE" id="PS51918"/>
    </source>
</evidence>
<dbReference type="UniPathway" id="UPA00782"/>
<dbReference type="GO" id="GO:0046872">
    <property type="term" value="F:metal ion binding"/>
    <property type="evidence" value="ECO:0007669"/>
    <property type="project" value="UniProtKB-KW"/>
</dbReference>
<dbReference type="CDD" id="cd01335">
    <property type="entry name" value="Radical_SAM"/>
    <property type="match status" value="1"/>
</dbReference>
<sequence>MHLQLSRYVKIYPLSDGSNNFLVYSTKKGSLVRLSKTLLDALNQGTLSEEHCEALRRVEILVDDPAAERAAMESLVSRANQRNNKFKAIVVLNLDCNLACPYCYEDFYRGKKYMDGSVARQTAEYIIREQVQRGRDVKIGFYGGEPLLSVPTIRAIAAPIQQAAREAGVDFRFALTTNATLLNRKTVEQLLPLGLREAIVTLDGTREIHNRQRPFVSGKGSFDTIVHNIKAVCDLITVQLGGNYSQEEFRDFPKMLDHLLAEGVGPERVGFVQFAPITAKSGQTTGADTHGTCVSGSEAWVSEAAPFLREETLKRGYATYRPAMSACMVEFEKDLVINYDGTLFKCPAFIGWPELSIGTLSEGVKDYRESHNLDVWKNDECLDCPYLPLCFGGCRLFTQLRNGSIDSVDCRKAYYDQTLEEILLQDLRYAGKTACTSRFASAPAS</sequence>
<dbReference type="NCBIfam" id="TIGR04280">
    <property type="entry name" value="geopep_mat_rSAM"/>
    <property type="match status" value="1"/>
</dbReference>
<organism evidence="8 9">
    <name type="scientific">Geomonas silvestris</name>
    <dbReference type="NCBI Taxonomy" id="2740184"/>
    <lineage>
        <taxon>Bacteria</taxon>
        <taxon>Pseudomonadati</taxon>
        <taxon>Thermodesulfobacteriota</taxon>
        <taxon>Desulfuromonadia</taxon>
        <taxon>Geobacterales</taxon>
        <taxon>Geobacteraceae</taxon>
        <taxon>Geomonas</taxon>
    </lineage>
</organism>
<evidence type="ECO:0000313" key="9">
    <source>
        <dbReference type="Proteomes" id="UP000556026"/>
    </source>
</evidence>
<evidence type="ECO:0000256" key="1">
    <source>
        <dbReference type="ARBA" id="ARBA00001966"/>
    </source>
</evidence>
<evidence type="ECO:0000313" key="8">
    <source>
        <dbReference type="EMBL" id="GFO59558.1"/>
    </source>
</evidence>
<dbReference type="Gene3D" id="3.20.20.70">
    <property type="entry name" value="Aldolase class I"/>
    <property type="match status" value="1"/>
</dbReference>
<dbReference type="SFLD" id="SFLDS00029">
    <property type="entry name" value="Radical_SAM"/>
    <property type="match status" value="1"/>
</dbReference>
<comment type="cofactor">
    <cofactor evidence="1">
        <name>[4Fe-4S] cluster</name>
        <dbReference type="ChEBI" id="CHEBI:49883"/>
    </cofactor>
</comment>
<dbReference type="PROSITE" id="PS51918">
    <property type="entry name" value="RADICAL_SAM"/>
    <property type="match status" value="1"/>
</dbReference>
<dbReference type="GO" id="GO:0051539">
    <property type="term" value="F:4 iron, 4 sulfur cluster binding"/>
    <property type="evidence" value="ECO:0007669"/>
    <property type="project" value="UniProtKB-KW"/>
</dbReference>
<dbReference type="EMBL" id="BLXX01000004">
    <property type="protein sequence ID" value="GFO59558.1"/>
    <property type="molecule type" value="Genomic_DNA"/>
</dbReference>
<gene>
    <name evidence="8" type="ORF">GMST_18830</name>
</gene>
<protein>
    <submittedName>
        <fullName evidence="8">Radical SAM/SPASM domain-containing protein</fullName>
    </submittedName>
</protein>
<feature type="domain" description="Radical SAM core" evidence="7">
    <location>
        <begin position="82"/>
        <end position="323"/>
    </location>
</feature>
<dbReference type="SUPFAM" id="SSF102114">
    <property type="entry name" value="Radical SAM enzymes"/>
    <property type="match status" value="1"/>
</dbReference>
<dbReference type="RefSeq" id="WP_281380013.1">
    <property type="nucleotide sequence ID" value="NZ_BLXX01000004.1"/>
</dbReference>
<evidence type="ECO:0000256" key="2">
    <source>
        <dbReference type="ARBA" id="ARBA00022485"/>
    </source>
</evidence>
<dbReference type="InterPro" id="IPR023867">
    <property type="entry name" value="Sulphatase_maturase_rSAM"/>
</dbReference>
<evidence type="ECO:0000256" key="5">
    <source>
        <dbReference type="ARBA" id="ARBA00023004"/>
    </source>
</evidence>
<keyword evidence="9" id="KW-1185">Reference proteome</keyword>